<protein>
    <submittedName>
        <fullName evidence="2">Peptidase</fullName>
    </submittedName>
</protein>
<dbReference type="OrthoDB" id="9805386at2"/>
<dbReference type="EMBL" id="JOKH01000008">
    <property type="protein sequence ID" value="KEQ14085.1"/>
    <property type="molecule type" value="Genomic_DNA"/>
</dbReference>
<name>A0A081N6L2_9GAMM</name>
<dbReference type="PANTHER" id="PTHR36434:SF1">
    <property type="entry name" value="MEMBRANE PROTEASE YUGP-RELATED"/>
    <property type="match status" value="1"/>
</dbReference>
<keyword evidence="1" id="KW-0812">Transmembrane</keyword>
<comment type="caution">
    <text evidence="2">The sequence shown here is derived from an EMBL/GenBank/DDBJ whole genome shotgun (WGS) entry which is preliminary data.</text>
</comment>
<dbReference type="RefSeq" id="WP_034841928.1">
    <property type="nucleotide sequence ID" value="NZ_JOKH01000008.1"/>
</dbReference>
<dbReference type="PANTHER" id="PTHR36434">
    <property type="entry name" value="MEMBRANE PROTEASE YUGP-RELATED"/>
    <property type="match status" value="1"/>
</dbReference>
<organism evidence="2 3">
    <name type="scientific">Endozoicomonas numazuensis</name>
    <dbReference type="NCBI Taxonomy" id="1137799"/>
    <lineage>
        <taxon>Bacteria</taxon>
        <taxon>Pseudomonadati</taxon>
        <taxon>Pseudomonadota</taxon>
        <taxon>Gammaproteobacteria</taxon>
        <taxon>Oceanospirillales</taxon>
        <taxon>Endozoicomonadaceae</taxon>
        <taxon>Endozoicomonas</taxon>
    </lineage>
</organism>
<feature type="transmembrane region" description="Helical" evidence="1">
    <location>
        <begin position="118"/>
        <end position="139"/>
    </location>
</feature>
<reference evidence="2 3" key="1">
    <citation type="submission" date="2014-06" db="EMBL/GenBank/DDBJ databases">
        <title>Whole Genome Sequences of Three Symbiotic Endozoicomonas Bacteria.</title>
        <authorList>
            <person name="Neave M.J."/>
            <person name="Apprill A."/>
            <person name="Voolstra C.R."/>
        </authorList>
    </citation>
    <scope>NUCLEOTIDE SEQUENCE [LARGE SCALE GENOMIC DNA]</scope>
    <source>
        <strain evidence="2 3">DSM 25634</strain>
    </source>
</reference>
<dbReference type="InterPro" id="IPR007395">
    <property type="entry name" value="Zn_peptidase_2"/>
</dbReference>
<accession>A0A081N6L2</accession>
<sequence length="227" mass="24905">MVFVILGLLILVLVFGPQIWVKRTLKLHSGDRPDLQGTGGELAEHLVERFGLEGVKVVKGNPGEDYYNPEDLLISLSPENYDGRSVSAVAVAAHETGHALQHQEKHAGFMLRQRRIRLAMTIERFSAMALMITPLVFALTRVPHSILLTVLIGIAGMLAAIWVQLINLPVELDASFKKALPILAEGYLSEKDMPAAREVLKAAAMTYVAAALGSLLNLGRWIAILRR</sequence>
<gene>
    <name evidence="2" type="ORF">GZ78_26025</name>
</gene>
<dbReference type="eggNOG" id="COG2738">
    <property type="taxonomic scope" value="Bacteria"/>
</dbReference>
<dbReference type="AlphaFoldDB" id="A0A081N6L2"/>
<keyword evidence="1" id="KW-1133">Transmembrane helix</keyword>
<proteinExistence type="predicted"/>
<evidence type="ECO:0000313" key="3">
    <source>
        <dbReference type="Proteomes" id="UP000028073"/>
    </source>
</evidence>
<keyword evidence="3" id="KW-1185">Reference proteome</keyword>
<feature type="transmembrane region" description="Helical" evidence="1">
    <location>
        <begin position="202"/>
        <end position="223"/>
    </location>
</feature>
<dbReference type="STRING" id="1137799.GZ78_26025"/>
<feature type="transmembrane region" description="Helical" evidence="1">
    <location>
        <begin position="146"/>
        <end position="166"/>
    </location>
</feature>
<evidence type="ECO:0000256" key="1">
    <source>
        <dbReference type="SAM" id="Phobius"/>
    </source>
</evidence>
<evidence type="ECO:0000313" key="2">
    <source>
        <dbReference type="EMBL" id="KEQ14085.1"/>
    </source>
</evidence>
<dbReference type="Pfam" id="PF04298">
    <property type="entry name" value="Zn_peptidase_2"/>
    <property type="match status" value="1"/>
</dbReference>
<keyword evidence="1" id="KW-0472">Membrane</keyword>
<dbReference type="Proteomes" id="UP000028073">
    <property type="component" value="Unassembled WGS sequence"/>
</dbReference>